<dbReference type="EMBL" id="JDRY01000017">
    <property type="protein sequence ID" value="KGN00720.1"/>
    <property type="molecule type" value="Genomic_DNA"/>
</dbReference>
<keyword evidence="3 13" id="KW-1134">Transmembrane beta strand</keyword>
<dbReference type="AlphaFoldDB" id="A0A0A0IH17"/>
<keyword evidence="6 13" id="KW-0812">Transmembrane</keyword>
<sequence length="545" mass="61533">MMFHKRKFKLAIQMIIICGLIYSGSNNHNILVENNKPIQSNKVEIKHNILLSGKNVENSEVKEDVNEVKSVQAPVVSNNSEEIDKKIYGLSYDPRKILSFNGENIENFVPAEGFESLDKYIVIKREKRSIADATADISVVDSMNDRTYPGAIQLANRNLVENKPDIISCKRKQITISVDLPGMAEDGRKVVEAPTYSTVRSSVNSLLDTWNQKYASRYTIPTKVSYSDAMVYSKSQLSTMLGCNFKPLNKALNIDFESIYNGQKKVMLLAYKQIFYTVSVDAPNCPSDLFDNSVTVKELTLKGINNSNPPAYVSNVSYGRTIYVKLETTSKSTKVKEAFKALIEKQDISNNAEYKDILSQSSFTATVLGGGAEEHNKIVTKDFEQIREVIKNNAVYNPKNPGYPIAYTTTFLKNNGVAIINSKTDYVETTATEYNSSKLVLDHRGAYVAQFDVKWDEVTYDKKGKEIITHKAWDGNHKNLTAHFNTEIYLKGNVRNISVKARECTGLAWEWWRTVLDEKNMSLGKKRTVYIWGTTLYPNHSVVVE</sequence>
<comment type="caution">
    <text evidence="15">The sequence shown here is derived from an EMBL/GenBank/DDBJ whole genome shotgun (WGS) entry which is preliminary data.</text>
</comment>
<evidence type="ECO:0000256" key="7">
    <source>
        <dbReference type="ARBA" id="ARBA00022735"/>
    </source>
</evidence>
<reference evidence="15 16" key="1">
    <citation type="submission" date="2014-01" db="EMBL/GenBank/DDBJ databases">
        <title>Plasmidome dynamics in the species complex Clostridium novyi sensu lato converts strains of independent lineages into distinctly different pathogens.</title>
        <authorList>
            <person name="Skarin H."/>
            <person name="Segerman B."/>
        </authorList>
    </citation>
    <scope>NUCLEOTIDE SEQUENCE [LARGE SCALE GENOMIC DNA]</scope>
    <source>
        <strain evidence="15 16">DC5</strain>
    </source>
</reference>
<dbReference type="GO" id="GO:0090729">
    <property type="term" value="F:toxin activity"/>
    <property type="evidence" value="ECO:0007669"/>
    <property type="project" value="UniProtKB-KW"/>
</dbReference>
<evidence type="ECO:0000256" key="10">
    <source>
        <dbReference type="ARBA" id="ARBA00023026"/>
    </source>
</evidence>
<keyword evidence="4 13" id="KW-0964">Secreted</keyword>
<keyword evidence="7 13" id="KW-0354">Hemolysis</keyword>
<dbReference type="GO" id="GO:0005576">
    <property type="term" value="C:extracellular region"/>
    <property type="evidence" value="ECO:0007669"/>
    <property type="project" value="UniProtKB-SubCell"/>
</dbReference>
<dbReference type="Gene3D" id="3.30.1040.20">
    <property type="match status" value="1"/>
</dbReference>
<evidence type="ECO:0000256" key="3">
    <source>
        <dbReference type="ARBA" id="ARBA00022452"/>
    </source>
</evidence>
<dbReference type="PRINTS" id="PR01400">
    <property type="entry name" value="TACYTOLYSIN"/>
</dbReference>
<keyword evidence="12 13" id="KW-0472">Membrane</keyword>
<dbReference type="Gene3D" id="3.90.840.10">
    <property type="entry name" value="Thiol-activated cytolysin superfamily/Thiol-activated cytolysin, alpha-beta domain"/>
    <property type="match status" value="1"/>
</dbReference>
<dbReference type="InterPro" id="IPR038700">
    <property type="entry name" value="Thiol_cytolys_C_sf"/>
</dbReference>
<protein>
    <recommendedName>
        <fullName evidence="13">Thiol-activated cytolysin</fullName>
    </recommendedName>
</protein>
<evidence type="ECO:0000256" key="9">
    <source>
        <dbReference type="ARBA" id="ARBA00022870"/>
    </source>
</evidence>
<evidence type="ECO:0000256" key="1">
    <source>
        <dbReference type="ARBA" id="ARBA00004301"/>
    </source>
</evidence>
<evidence type="ECO:0000256" key="11">
    <source>
        <dbReference type="ARBA" id="ARBA00023121"/>
    </source>
</evidence>
<evidence type="ECO:0000313" key="15">
    <source>
        <dbReference type="EMBL" id="KGN00720.1"/>
    </source>
</evidence>
<comment type="subcellular location">
    <subcellularLocation>
        <location evidence="1">Host membrane</location>
        <topology evidence="1">Multi-pass membrane protein</topology>
    </subcellularLocation>
    <subcellularLocation>
        <location evidence="13">Secreted</location>
    </subcellularLocation>
    <subcellularLocation>
        <location evidence="13">Host cell membrane</location>
        <topology evidence="13">Multi-pass membrane protein</topology>
    </subcellularLocation>
</comment>
<proteinExistence type="inferred from homology"/>
<comment type="function">
    <text evidence="13">A cholesterol-dependent toxin that causes cytolysis by forming pores in cholesterol containing host membranes. After binding to target membranes, the protein undergoes a major conformation change, leading to its insertion in the host membrane and formation of an oligomeric pore complex. Cholesterol is required for binding to host membranes, membrane insertion and pore formation; cholesterol binding is mediated by a Thr-Leu pair in the C-terminus. Can be reversibly inactivated by oxidation.</text>
</comment>
<evidence type="ECO:0000256" key="6">
    <source>
        <dbReference type="ARBA" id="ARBA00022692"/>
    </source>
</evidence>
<dbReference type="GO" id="GO:0031640">
    <property type="term" value="P:killing of cells of another organism"/>
    <property type="evidence" value="ECO:0007669"/>
    <property type="project" value="UniProtKB-KW"/>
</dbReference>
<accession>A0A0A0IH17</accession>
<evidence type="ECO:0000256" key="5">
    <source>
        <dbReference type="ARBA" id="ARBA00022656"/>
    </source>
</evidence>
<dbReference type="InterPro" id="IPR001869">
    <property type="entry name" value="Thiol_cytolysin"/>
</dbReference>
<keyword evidence="9 13" id="KW-1043">Host membrane</keyword>
<evidence type="ECO:0000256" key="4">
    <source>
        <dbReference type="ARBA" id="ARBA00022525"/>
    </source>
</evidence>
<evidence type="ECO:0000256" key="2">
    <source>
        <dbReference type="ARBA" id="ARBA00008503"/>
    </source>
</evidence>
<evidence type="ECO:0000313" key="16">
    <source>
        <dbReference type="Proteomes" id="UP000030014"/>
    </source>
</evidence>
<organism evidence="15 16">
    <name type="scientific">Clostridium botulinum C/D str. DC5</name>
    <dbReference type="NCBI Taxonomy" id="1443128"/>
    <lineage>
        <taxon>Bacteria</taxon>
        <taxon>Bacillati</taxon>
        <taxon>Bacillota</taxon>
        <taxon>Clostridia</taxon>
        <taxon>Eubacteriales</taxon>
        <taxon>Clostridiaceae</taxon>
        <taxon>Clostridium</taxon>
    </lineage>
</organism>
<dbReference type="Proteomes" id="UP000030014">
    <property type="component" value="Unassembled WGS sequence"/>
</dbReference>
<dbReference type="PROSITE" id="PS00481">
    <property type="entry name" value="THIOL_CYTOLYSINS"/>
    <property type="match status" value="1"/>
</dbReference>
<evidence type="ECO:0000256" key="12">
    <source>
        <dbReference type="ARBA" id="ARBA00023136"/>
    </source>
</evidence>
<gene>
    <name evidence="15" type="ORF">Z955_02990</name>
</gene>
<dbReference type="InterPro" id="IPR036363">
    <property type="entry name" value="Thiol_cytolysin_ab_sf"/>
</dbReference>
<dbReference type="Gene3D" id="2.60.40.1430">
    <property type="entry name" value="Perfringolysin, domain 4"/>
    <property type="match status" value="1"/>
</dbReference>
<keyword evidence="11 13" id="KW-0446">Lipid-binding</keyword>
<dbReference type="Pfam" id="PF17440">
    <property type="entry name" value="Thiol_cytolys_C"/>
    <property type="match status" value="1"/>
</dbReference>
<keyword evidence="13" id="KW-1032">Host cell membrane</keyword>
<dbReference type="RefSeq" id="WP_039259147.1">
    <property type="nucleotide sequence ID" value="NZ_JDRY01000017.1"/>
</dbReference>
<feature type="domain" description="Thiol-activated cytolysin C-terminal" evidence="14">
    <location>
        <begin position="438"/>
        <end position="538"/>
    </location>
</feature>
<evidence type="ECO:0000259" key="14">
    <source>
        <dbReference type="Pfam" id="PF17440"/>
    </source>
</evidence>
<dbReference type="GO" id="GO:0020002">
    <property type="term" value="C:host cell plasma membrane"/>
    <property type="evidence" value="ECO:0007669"/>
    <property type="project" value="UniProtKB-SubCell"/>
</dbReference>
<evidence type="ECO:0000256" key="13">
    <source>
        <dbReference type="RuleBase" id="RU364025"/>
    </source>
</evidence>
<keyword evidence="10" id="KW-0843">Virulence</keyword>
<dbReference type="Pfam" id="PF01289">
    <property type="entry name" value="Thiol_cytolysin"/>
    <property type="match status" value="1"/>
</dbReference>
<evidence type="ECO:0000256" key="8">
    <source>
        <dbReference type="ARBA" id="ARBA00022852"/>
    </source>
</evidence>
<dbReference type="InterPro" id="IPR036359">
    <property type="entry name" value="Thiol_cytolysin_sf"/>
</dbReference>
<keyword evidence="8 13" id="KW-0204">Cytolysis</keyword>
<comment type="similarity">
    <text evidence="2 13">Belongs to the cholesterol-dependent cytolysin family.</text>
</comment>
<dbReference type="SUPFAM" id="SSF56978">
    <property type="entry name" value="Perfringolysin"/>
    <property type="match status" value="1"/>
</dbReference>
<name>A0A0A0IH17_CLOBO</name>
<dbReference type="GO" id="GO:0015485">
    <property type="term" value="F:cholesterol binding"/>
    <property type="evidence" value="ECO:0007669"/>
    <property type="project" value="InterPro"/>
</dbReference>
<dbReference type="Gene3D" id="3.40.30.40">
    <property type="entry name" value="Perfringolysin"/>
    <property type="match status" value="1"/>
</dbReference>
<dbReference type="InterPro" id="IPR035390">
    <property type="entry name" value="Thiol_cytolys_C"/>
</dbReference>
<keyword evidence="5 13" id="KW-0800">Toxin</keyword>